<feature type="transmembrane region" description="Helical" evidence="8">
    <location>
        <begin position="154"/>
        <end position="174"/>
    </location>
</feature>
<dbReference type="VEuPathDB" id="FungiDB:EMCG_07990"/>
<feature type="transmembrane region" description="Helical" evidence="8">
    <location>
        <begin position="49"/>
        <end position="67"/>
    </location>
</feature>
<proteinExistence type="inferred from homology"/>
<feature type="transmembrane region" description="Helical" evidence="8">
    <location>
        <begin position="110"/>
        <end position="127"/>
    </location>
</feature>
<evidence type="ECO:0000256" key="2">
    <source>
        <dbReference type="ARBA" id="ARBA00009780"/>
    </source>
</evidence>
<keyword evidence="10" id="KW-1185">Reference proteome</keyword>
<feature type="binding site" evidence="7">
    <location>
        <position position="153"/>
    </location>
    <ligand>
        <name>Zn(2+)</name>
        <dbReference type="ChEBI" id="CHEBI:29105"/>
        <note>catalytic</note>
    </ligand>
</feature>
<keyword evidence="7" id="KW-0479">Metal-binding</keyword>
<organism evidence="9 10">
    <name type="scientific">[Emmonsia] crescens</name>
    <dbReference type="NCBI Taxonomy" id="73230"/>
    <lineage>
        <taxon>Eukaryota</taxon>
        <taxon>Fungi</taxon>
        <taxon>Dikarya</taxon>
        <taxon>Ascomycota</taxon>
        <taxon>Pezizomycotina</taxon>
        <taxon>Eurotiomycetes</taxon>
        <taxon>Eurotiomycetidae</taxon>
        <taxon>Onygenales</taxon>
        <taxon>Ajellomycetaceae</taxon>
        <taxon>Emergomyces</taxon>
    </lineage>
</organism>
<evidence type="ECO:0000256" key="6">
    <source>
        <dbReference type="ARBA" id="ARBA00023136"/>
    </source>
</evidence>
<keyword evidence="7" id="KW-0862">Zinc</keyword>
<evidence type="ECO:0000313" key="10">
    <source>
        <dbReference type="Proteomes" id="UP000226031"/>
    </source>
</evidence>
<comment type="caution">
    <text evidence="9">The sequence shown here is derived from an EMBL/GenBank/DDBJ whole genome shotgun (WGS) entry which is preliminary data.</text>
</comment>
<protein>
    <submittedName>
        <fullName evidence="9">Dihydroceramidase</fullName>
    </submittedName>
</protein>
<evidence type="ECO:0000256" key="5">
    <source>
        <dbReference type="ARBA" id="ARBA00022989"/>
    </source>
</evidence>
<name>A0A2B7Z1J3_9EURO</name>
<evidence type="ECO:0000256" key="3">
    <source>
        <dbReference type="ARBA" id="ARBA00022692"/>
    </source>
</evidence>
<dbReference type="Proteomes" id="UP000226031">
    <property type="component" value="Unassembled WGS sequence"/>
</dbReference>
<dbReference type="GO" id="GO:0016811">
    <property type="term" value="F:hydrolase activity, acting on carbon-nitrogen (but not peptide) bonds, in linear amides"/>
    <property type="evidence" value="ECO:0007669"/>
    <property type="project" value="InterPro"/>
</dbReference>
<keyword evidence="4" id="KW-0378">Hydrolase</keyword>
<dbReference type="PANTHER" id="PTHR46187">
    <property type="entry name" value="ALKALINE CERAMIDASE 3"/>
    <property type="match status" value="1"/>
</dbReference>
<sequence>MGKTAIQNINTITFFCHVSDPVDDLSMLLGAGIMFHHVVTINSGSGMKFIVFLALSVALSIATWAHIWLGDSALHQVVFGVMALTVGYRTVKLLPSLISDQRMRSKLRGLLRIGNLTLLAAYALWLIDVFACPSLRRVRHAIALPLALVFELHGWWHILTAIGVYITMIVGEFLHERSRTQILGPDDGYLNILRGPSLQEKQAGGRHRVLKTD</sequence>
<dbReference type="GO" id="GO:0046513">
    <property type="term" value="P:ceramide biosynthetic process"/>
    <property type="evidence" value="ECO:0007669"/>
    <property type="project" value="TreeGrafter"/>
</dbReference>
<reference evidence="9 10" key="1">
    <citation type="submission" date="2017-10" db="EMBL/GenBank/DDBJ databases">
        <title>Comparative genomics in systemic dimorphic fungi from Ajellomycetaceae.</title>
        <authorList>
            <person name="Munoz J.F."/>
            <person name="Mcewen J.G."/>
            <person name="Clay O.K."/>
            <person name="Cuomo C.A."/>
        </authorList>
    </citation>
    <scope>NUCLEOTIDE SEQUENCE [LARGE SCALE GENOMIC DNA]</scope>
    <source>
        <strain evidence="9 10">UAMH4076</strain>
    </source>
</reference>
<accession>A0A2B7Z1J3</accession>
<dbReference type="InterPro" id="IPR008901">
    <property type="entry name" value="ACER"/>
</dbReference>
<feature type="transmembrane region" description="Helical" evidence="8">
    <location>
        <begin position="73"/>
        <end position="90"/>
    </location>
</feature>
<dbReference type="GO" id="GO:0046514">
    <property type="term" value="P:ceramide catabolic process"/>
    <property type="evidence" value="ECO:0007669"/>
    <property type="project" value="TreeGrafter"/>
</dbReference>
<comment type="cofactor">
    <cofactor evidence="7">
        <name>Zn(2+)</name>
        <dbReference type="ChEBI" id="CHEBI:29105"/>
    </cofactor>
</comment>
<feature type="binding site" evidence="7">
    <location>
        <position position="157"/>
    </location>
    <ligand>
        <name>Zn(2+)</name>
        <dbReference type="ChEBI" id="CHEBI:29105"/>
        <note>catalytic</note>
    </ligand>
</feature>
<dbReference type="Pfam" id="PF05875">
    <property type="entry name" value="Ceramidase"/>
    <property type="match status" value="1"/>
</dbReference>
<dbReference type="STRING" id="73230.A0A2B7Z1J3"/>
<dbReference type="EMBL" id="PDND01000185">
    <property type="protein sequence ID" value="PGH30224.1"/>
    <property type="molecule type" value="Genomic_DNA"/>
</dbReference>
<evidence type="ECO:0000256" key="7">
    <source>
        <dbReference type="PIRSR" id="PIRSR608901-2"/>
    </source>
</evidence>
<gene>
    <name evidence="9" type="ORF">GX50_07019</name>
</gene>
<keyword evidence="5 8" id="KW-1133">Transmembrane helix</keyword>
<keyword evidence="6 8" id="KW-0472">Membrane</keyword>
<comment type="similarity">
    <text evidence="2">Belongs to the alkaline ceramidase family.</text>
</comment>
<evidence type="ECO:0000256" key="1">
    <source>
        <dbReference type="ARBA" id="ARBA00004141"/>
    </source>
</evidence>
<keyword evidence="3 8" id="KW-0812">Transmembrane</keyword>
<evidence type="ECO:0000256" key="4">
    <source>
        <dbReference type="ARBA" id="ARBA00022801"/>
    </source>
</evidence>
<evidence type="ECO:0000313" key="9">
    <source>
        <dbReference type="EMBL" id="PGH30224.1"/>
    </source>
</evidence>
<comment type="subcellular location">
    <subcellularLocation>
        <location evidence="1">Membrane</location>
        <topology evidence="1">Multi-pass membrane protein</topology>
    </subcellularLocation>
</comment>
<dbReference type="AlphaFoldDB" id="A0A2B7Z1J3"/>
<evidence type="ECO:0000256" key="8">
    <source>
        <dbReference type="SAM" id="Phobius"/>
    </source>
</evidence>
<dbReference type="GO" id="GO:0005789">
    <property type="term" value="C:endoplasmic reticulum membrane"/>
    <property type="evidence" value="ECO:0007669"/>
    <property type="project" value="TreeGrafter"/>
</dbReference>
<dbReference type="PANTHER" id="PTHR46187:SF1">
    <property type="entry name" value="ALKALINE PHYTOCERAMIDASE"/>
    <property type="match status" value="1"/>
</dbReference>
<dbReference type="GO" id="GO:0046872">
    <property type="term" value="F:metal ion binding"/>
    <property type="evidence" value="ECO:0007669"/>
    <property type="project" value="UniProtKB-KW"/>
</dbReference>